<dbReference type="EMBL" id="JAAAMG010000008">
    <property type="protein sequence ID" value="NDW05109.1"/>
    <property type="molecule type" value="Genomic_DNA"/>
</dbReference>
<name>A0A6N9T5P2_9HYPH</name>
<dbReference type="InterPro" id="IPR036490">
    <property type="entry name" value="ThsB_TIR-like_sf"/>
</dbReference>
<evidence type="ECO:0000313" key="3">
    <source>
        <dbReference type="Proteomes" id="UP000469011"/>
    </source>
</evidence>
<evidence type="ECO:0000313" key="2">
    <source>
        <dbReference type="EMBL" id="NDW05109.1"/>
    </source>
</evidence>
<dbReference type="AlphaFoldDB" id="A0A6N9T5P2"/>
<keyword evidence="3" id="KW-1185">Reference proteome</keyword>
<accession>A0A6N9T5P2</accession>
<gene>
    <name evidence="2" type="ORF">GTK09_11785</name>
</gene>
<dbReference type="Gene3D" id="3.40.50.9200">
    <property type="entry name" value="Hypothetical protein MTH538"/>
    <property type="match status" value="1"/>
</dbReference>
<comment type="caution">
    <text evidence="2">The sequence shown here is derived from an EMBL/GenBank/DDBJ whole genome shotgun (WGS) entry which is preliminary data.</text>
</comment>
<evidence type="ECO:0000259" key="1">
    <source>
        <dbReference type="Pfam" id="PF08937"/>
    </source>
</evidence>
<organism evidence="2 3">
    <name type="scientific">Jiella pacifica</name>
    <dbReference type="NCBI Taxonomy" id="2696469"/>
    <lineage>
        <taxon>Bacteria</taxon>
        <taxon>Pseudomonadati</taxon>
        <taxon>Pseudomonadota</taxon>
        <taxon>Alphaproteobacteria</taxon>
        <taxon>Hyphomicrobiales</taxon>
        <taxon>Aurantimonadaceae</taxon>
        <taxon>Jiella</taxon>
    </lineage>
</organism>
<dbReference type="Pfam" id="PF08937">
    <property type="entry name" value="ThsB_TIR"/>
    <property type="match status" value="1"/>
</dbReference>
<dbReference type="RefSeq" id="WP_163463356.1">
    <property type="nucleotide sequence ID" value="NZ_JAAAMG010000008.1"/>
</dbReference>
<dbReference type="SUPFAM" id="SSF52206">
    <property type="entry name" value="Hypothetical protein MTH538"/>
    <property type="match status" value="1"/>
</dbReference>
<dbReference type="InterPro" id="IPR015032">
    <property type="entry name" value="ThsB__TIR-like_domain"/>
</dbReference>
<reference evidence="2 3" key="1">
    <citation type="submission" date="2020-01" db="EMBL/GenBank/DDBJ databases">
        <title>Jiella pacifica sp. nov.</title>
        <authorList>
            <person name="Xue Z."/>
            <person name="Zhu S."/>
            <person name="Chen J."/>
            <person name="Yang J."/>
        </authorList>
    </citation>
    <scope>NUCLEOTIDE SEQUENCE [LARGE SCALE GENOMIC DNA]</scope>
    <source>
        <strain evidence="2 3">40Bstr34</strain>
    </source>
</reference>
<protein>
    <recommendedName>
        <fullName evidence="1">Thoeris protein ThsB TIR-like domain-containing protein</fullName>
    </recommendedName>
</protein>
<sequence>MARKTFLSFHYKNDSWRVSKIKQMGVIEEQPLLSHNKWEEVENAGDAAIKKWIDDNMYGKSCLVVLIGAQTAGRKWVKYEIKKAWDDKKGVLGVHIHNLSDSSGYRSQKGKNPFADFNVGGTPMTDLVKTYDPPYTDSKDVYNYIYNNLADWVETAIQNR</sequence>
<dbReference type="Proteomes" id="UP000469011">
    <property type="component" value="Unassembled WGS sequence"/>
</dbReference>
<proteinExistence type="predicted"/>
<feature type="domain" description="Thoeris protein ThsB TIR-like" evidence="1">
    <location>
        <begin position="6"/>
        <end position="100"/>
    </location>
</feature>